<organism evidence="4 5">
    <name type="scientific">Runella defluvii</name>
    <dbReference type="NCBI Taxonomy" id="370973"/>
    <lineage>
        <taxon>Bacteria</taxon>
        <taxon>Pseudomonadati</taxon>
        <taxon>Bacteroidota</taxon>
        <taxon>Cytophagia</taxon>
        <taxon>Cytophagales</taxon>
        <taxon>Spirosomataceae</taxon>
        <taxon>Runella</taxon>
    </lineage>
</organism>
<gene>
    <name evidence="4" type="ORF">FHS57_000244</name>
</gene>
<dbReference type="GO" id="GO:0006999">
    <property type="term" value="P:nuclear pore organization"/>
    <property type="evidence" value="ECO:0007669"/>
    <property type="project" value="TreeGrafter"/>
</dbReference>
<feature type="chain" id="PRO_5030713568" description="Secretion system C-terminal sorting domain-containing protein" evidence="2">
    <location>
        <begin position="21"/>
        <end position="2062"/>
    </location>
</feature>
<protein>
    <recommendedName>
        <fullName evidence="3">Secretion system C-terminal sorting domain-containing protein</fullName>
    </recommendedName>
</protein>
<keyword evidence="5" id="KW-1185">Reference proteome</keyword>
<dbReference type="InterPro" id="IPR026444">
    <property type="entry name" value="Secre_tail"/>
</dbReference>
<proteinExistence type="predicted"/>
<dbReference type="InterPro" id="IPR037701">
    <property type="entry name" value="Pom152"/>
</dbReference>
<evidence type="ECO:0000313" key="4">
    <source>
        <dbReference type="EMBL" id="MBB3836262.1"/>
    </source>
</evidence>
<feature type="region of interest" description="Disordered" evidence="1">
    <location>
        <begin position="1940"/>
        <end position="1970"/>
    </location>
</feature>
<name>A0A7W5ZI24_9BACT</name>
<dbReference type="PANTHER" id="PTHR28206:SF1">
    <property type="entry name" value="NUCLEOPORIN POM152"/>
    <property type="match status" value="1"/>
</dbReference>
<dbReference type="PANTHER" id="PTHR28206">
    <property type="entry name" value="NUCLEOPORIN POM152"/>
    <property type="match status" value="1"/>
</dbReference>
<dbReference type="NCBIfam" id="TIGR04183">
    <property type="entry name" value="Por_Secre_tail"/>
    <property type="match status" value="1"/>
</dbReference>
<dbReference type="RefSeq" id="WP_183971035.1">
    <property type="nucleotide sequence ID" value="NZ_JACIBY010000001.1"/>
</dbReference>
<dbReference type="GO" id="GO:0017056">
    <property type="term" value="F:structural constituent of nuclear pore"/>
    <property type="evidence" value="ECO:0007669"/>
    <property type="project" value="InterPro"/>
</dbReference>
<evidence type="ECO:0000256" key="2">
    <source>
        <dbReference type="SAM" id="SignalP"/>
    </source>
</evidence>
<keyword evidence="2" id="KW-0732">Signal</keyword>
<feature type="domain" description="Secretion system C-terminal sorting" evidence="3">
    <location>
        <begin position="1985"/>
        <end position="2055"/>
    </location>
</feature>
<evidence type="ECO:0000259" key="3">
    <source>
        <dbReference type="Pfam" id="PF18962"/>
    </source>
</evidence>
<dbReference type="EMBL" id="JACIBY010000001">
    <property type="protein sequence ID" value="MBB3836262.1"/>
    <property type="molecule type" value="Genomic_DNA"/>
</dbReference>
<dbReference type="GO" id="GO:0006606">
    <property type="term" value="P:protein import into nucleus"/>
    <property type="evidence" value="ECO:0007669"/>
    <property type="project" value="TreeGrafter"/>
</dbReference>
<dbReference type="Pfam" id="PF18962">
    <property type="entry name" value="Por_Secre_tail"/>
    <property type="match status" value="1"/>
</dbReference>
<reference evidence="4 5" key="1">
    <citation type="submission" date="2020-08" db="EMBL/GenBank/DDBJ databases">
        <title>Genomic Encyclopedia of Type Strains, Phase IV (KMG-IV): sequencing the most valuable type-strain genomes for metagenomic binning, comparative biology and taxonomic classification.</title>
        <authorList>
            <person name="Goeker M."/>
        </authorList>
    </citation>
    <scope>NUCLEOTIDE SEQUENCE [LARGE SCALE GENOMIC DNA]</scope>
    <source>
        <strain evidence="4 5">DSM 17976</strain>
    </source>
</reference>
<evidence type="ECO:0000256" key="1">
    <source>
        <dbReference type="SAM" id="MobiDB-lite"/>
    </source>
</evidence>
<sequence length="2062" mass="208907">MKNYVLGVFFMLLGLLQSHAQCPKGTQAFVSTNFTTPDGLTVGTRSELVNSMWPGEYVEVNLTAGNSYRFDGCENVGEDTYLTIRNPSDVVVAWNDNTCNNNPQINYTPTVSGKYSFSIHRNGCGTTINPAPPMFYIHATLVSVAGGGGATVSSIVRASASPSNSSVVNYTVTFSGSVTGVSASNFSLTTTGSVTGASVGTPSGSGTTWTVPVNTGTGDGTIRLDMANATGVNPTVTVPYNSGEVYTIDKSPPTVSIGAPSSTTVACGSVNYTVTYTGASNVTLAASNITLTTTGSATATVGVSGAGTATRTVTLSGITGAGTIGFSINANTATDGVGNSAAAAGPSSTFTVSPPTASISGNNSPVCSNSTATFTLSGTSGATVTYTINGSSNQTITLTGGTATVSVPSATANQNLTLVSVTDGSCTQNLTGTSTVTVNNSPTASISVNNSPVCTNSTATFTLSGTSGATVTYKINGGSNQTVVLTGGTATVSVPSATANQTLTLVSVTDGSCSQNLTGTSTVTVNNLPTASISANNSPVCANSTATFTLSGTSGATVTYKINGGGNQTTVLTGGTATVSVPSATANQTLTLVSVTDGSCNQNLTGTSTVTVNNLPTASISSNNSPVCANSTATFTLSGTVGAVVTYKINGGGNQTTVLTGGTATVSVPSATANQTLTLVSVTDGSCNQNLTGTSTVTVNNLPTASISSNNSPVCANSTATFTLSGTVGAVVTYTINGGSNQTITLTGGTATVSVPSATANQTLTLVSVSDGSCSQNLTGASTVTVNNSPTASITANNSPVCANNTATFTLSGTSGATVTYTINGGSNQTITLTGGTATVNVPSVTANQTLMLVSVSDGSCSQNLTGTSTVTVINLPTVSISSNNSPVCANSTATFTLSGTSGATVTYTINGGSNQTITLTGGTATVSVPSVTANQTLTLVSVSDGSCTQNLTGTSTVTVNNLPTASISSNNSPVCANSTATFTLSGTSSAIVTYTLNGGSNQTITLTGGTATVSVPSATANQTLTLVSVTNGSCSQNLTGTSTVTVNNLPTASISGNNSPVCANSTATFTLSGSSGATVTYKINGGSNQTTVLTGGTATVSVPSATANQTLTLVSVSDGSCSQNLTGTSTVTVNNLPTASISSNNSPVCANSTATFTLNGTSGATVTYTLNGGSNQTTVLTGGTATVSVPSATANQTLTLVSVSDGSCSQNLTGTSTVTVNNLPTASITSNNSPICANNTATFTLSGTSGATVTYTINGGSNQTTVLTGGTATVSVPSATANQTLTLVSVSDGTCSQNLTGTSTVTVNNLPTASITSNNSPICANNTATFTLSGTSGATVTYTINGGSNQTTVLTGGTATVSVPSATANQTLTLVSVSDANGCSQPLGGVATITIQTKPSIALQVQSQVLNEGNNQVFCDTDANPVNSLQFSVLGLCVSLSPVWRVQVGSGVWSNWATNPPISQSSNNQLHRYQAACDANCPATYSGVIEVTINYRASVPQNVSLTADGVVVSVGETKEVCALSTAPLSFTATCGAGEIIVYSVDGGEYTTGVPIGLADNQYHNYRVRCREANGIPSCVESESGVMRLKLVPIPAAPQVSLFPETSCNPTASFSGQSSCGILKTVWYNATTNVALPNLPSTIPAETTSYYARCQTEMGCVSEKSQVVTFTLQTTVQAPVVTVSQEIVCTGTTVVVSANCPAGSRTYWNTGITATSFEVAFSNVTKQTYWAKCLFDGGCQSQESNRKEVYWNAFVVTLINIGESRSSVKINDRAAWSSQFITRDGGPTLEQSTQQNPTLFFVENPNKIAPRFWTINADACALGTNGSLTFDMLATPEMGVVRSFNTHENNAPYFMYANREGWTELYAQNHPAYGFYADNGAGGNAYDSGLPKGLYKLSIRYWDQKGWGSIYPSTRQAQGNVLAYQEYWFRIQSRDGVGVGAAREEAKGSGQGANGKEQGSRRTATNLSPWKGLKSTDNGSFATVLPNPVTNILRLKVQGSKGQVVQTSLMDASGRQVLSRAFTADTDAHTEEISVDKLAPGVYFLSVNTAQSVRTLKVLKIE</sequence>
<comment type="caution">
    <text evidence="4">The sequence shown here is derived from an EMBL/GenBank/DDBJ whole genome shotgun (WGS) entry which is preliminary data.</text>
</comment>
<feature type="signal peptide" evidence="2">
    <location>
        <begin position="1"/>
        <end position="20"/>
    </location>
</feature>
<dbReference type="Proteomes" id="UP000541352">
    <property type="component" value="Unassembled WGS sequence"/>
</dbReference>
<evidence type="ECO:0000313" key="5">
    <source>
        <dbReference type="Proteomes" id="UP000541352"/>
    </source>
</evidence>
<accession>A0A7W5ZI24</accession>